<dbReference type="GO" id="GO:0016787">
    <property type="term" value="F:hydrolase activity"/>
    <property type="evidence" value="ECO:0007669"/>
    <property type="project" value="InterPro"/>
</dbReference>
<dbReference type="InterPro" id="IPR016193">
    <property type="entry name" value="Cytidine_deaminase-like"/>
</dbReference>
<dbReference type="SUPFAM" id="SSF55681">
    <property type="entry name" value="Class II aaRS and biotin synthetases"/>
    <property type="match status" value="1"/>
</dbReference>
<keyword evidence="11" id="KW-1185">Reference proteome</keyword>
<dbReference type="Proteomes" id="UP000825729">
    <property type="component" value="Unassembled WGS sequence"/>
</dbReference>
<feature type="domain" description="BPL/LPL catalytic" evidence="8">
    <location>
        <begin position="34"/>
        <end position="217"/>
    </location>
</feature>
<dbReference type="NCBIfam" id="NF010925">
    <property type="entry name" value="PRK14345.1"/>
    <property type="match status" value="1"/>
</dbReference>
<comment type="pathway">
    <text evidence="1">Protein modification; protein lipoylation via endogenous pathway; protein N(6)-(lipoyl)lysine from octanoyl-[acyl-carrier-protein]: step 1/2.</text>
</comment>
<accession>A0AAV7DT17</accession>
<organism evidence="10 11">
    <name type="scientific">Aristolochia fimbriata</name>
    <name type="common">White veined hardy Dutchman's pipe vine</name>
    <dbReference type="NCBI Taxonomy" id="158543"/>
    <lineage>
        <taxon>Eukaryota</taxon>
        <taxon>Viridiplantae</taxon>
        <taxon>Streptophyta</taxon>
        <taxon>Embryophyta</taxon>
        <taxon>Tracheophyta</taxon>
        <taxon>Spermatophyta</taxon>
        <taxon>Magnoliopsida</taxon>
        <taxon>Magnoliidae</taxon>
        <taxon>Piperales</taxon>
        <taxon>Aristolochiaceae</taxon>
        <taxon>Aristolochia</taxon>
    </lineage>
</organism>
<dbReference type="NCBIfam" id="TIGR00214">
    <property type="entry name" value="lipB"/>
    <property type="match status" value="1"/>
</dbReference>
<dbReference type="GO" id="GO:0033819">
    <property type="term" value="F:lipoyl(octanoyl) transferase activity"/>
    <property type="evidence" value="ECO:0007669"/>
    <property type="project" value="UniProtKB-EC"/>
</dbReference>
<evidence type="ECO:0000259" key="8">
    <source>
        <dbReference type="PROSITE" id="PS51733"/>
    </source>
</evidence>
<evidence type="ECO:0000313" key="11">
    <source>
        <dbReference type="Proteomes" id="UP000825729"/>
    </source>
</evidence>
<reference evidence="10 11" key="1">
    <citation type="submission" date="2021-07" db="EMBL/GenBank/DDBJ databases">
        <title>The Aristolochia fimbriata genome: insights into angiosperm evolution, floral development and chemical biosynthesis.</title>
        <authorList>
            <person name="Jiao Y."/>
        </authorList>
    </citation>
    <scope>NUCLEOTIDE SEQUENCE [LARGE SCALE GENOMIC DNA]</scope>
    <source>
        <strain evidence="10">IBCAS-2021</strain>
        <tissue evidence="10">Leaf</tissue>
    </source>
</reference>
<protein>
    <recommendedName>
        <fullName evidence="3">lipoyl(octanoyl) transferase</fullName>
        <ecNumber evidence="3">2.3.1.181</ecNumber>
    </recommendedName>
</protein>
<dbReference type="PANTHER" id="PTHR10993">
    <property type="entry name" value="OCTANOYLTRANSFERASE"/>
    <property type="match status" value="1"/>
</dbReference>
<dbReference type="GO" id="GO:0008270">
    <property type="term" value="F:zinc ion binding"/>
    <property type="evidence" value="ECO:0007669"/>
    <property type="project" value="InterPro"/>
</dbReference>
<evidence type="ECO:0000256" key="3">
    <source>
        <dbReference type="ARBA" id="ARBA00012334"/>
    </source>
</evidence>
<keyword evidence="7" id="KW-0012">Acyltransferase</keyword>
<dbReference type="InterPro" id="IPR002125">
    <property type="entry name" value="CMP_dCMP_dom"/>
</dbReference>
<dbReference type="Pfam" id="PF00383">
    <property type="entry name" value="dCMP_cyt_deam_1"/>
    <property type="match status" value="1"/>
</dbReference>
<gene>
    <name evidence="10" type="ORF">H6P81_019589</name>
</gene>
<dbReference type="InterPro" id="IPR016192">
    <property type="entry name" value="APOBEC/CMP_deaminase_Zn-bd"/>
</dbReference>
<dbReference type="CDD" id="cd01285">
    <property type="entry name" value="nucleoside_deaminase"/>
    <property type="match status" value="1"/>
</dbReference>
<proteinExistence type="inferred from homology"/>
<dbReference type="FunFam" id="3.30.930.10:FF:000063">
    <property type="entry name" value="Octanoyltransferase LIP2, mitochondrial"/>
    <property type="match status" value="1"/>
</dbReference>
<dbReference type="AlphaFoldDB" id="A0AAV7DT17"/>
<dbReference type="SUPFAM" id="SSF53927">
    <property type="entry name" value="Cytidine deaminase-like"/>
    <property type="match status" value="1"/>
</dbReference>
<evidence type="ECO:0000256" key="2">
    <source>
        <dbReference type="ARBA" id="ARBA00007907"/>
    </source>
</evidence>
<comment type="similarity">
    <text evidence="2">Belongs to the LipB family.</text>
</comment>
<dbReference type="EC" id="2.3.1.181" evidence="3"/>
<evidence type="ECO:0000256" key="6">
    <source>
        <dbReference type="ARBA" id="ARBA00022833"/>
    </source>
</evidence>
<evidence type="ECO:0000256" key="4">
    <source>
        <dbReference type="ARBA" id="ARBA00022679"/>
    </source>
</evidence>
<keyword evidence="5" id="KW-0479">Metal-binding</keyword>
<keyword evidence="4" id="KW-0808">Transferase</keyword>
<feature type="domain" description="CMP/dCMP-type deaminase" evidence="9">
    <location>
        <begin position="215"/>
        <end position="343"/>
    </location>
</feature>
<keyword evidence="6" id="KW-0862">Zinc</keyword>
<dbReference type="PROSITE" id="PS51733">
    <property type="entry name" value="BPL_LPL_CATALYTIC"/>
    <property type="match status" value="1"/>
</dbReference>
<dbReference type="InterPro" id="IPR045864">
    <property type="entry name" value="aa-tRNA-synth_II/BPL/LPL"/>
</dbReference>
<dbReference type="InterPro" id="IPR020605">
    <property type="entry name" value="Octanoyltransferase_CS"/>
</dbReference>
<evidence type="ECO:0000259" key="9">
    <source>
        <dbReference type="PROSITE" id="PS51747"/>
    </source>
</evidence>
<dbReference type="Gene3D" id="3.30.930.10">
    <property type="entry name" value="Bira Bifunctional Protein, Domain 2"/>
    <property type="match status" value="1"/>
</dbReference>
<dbReference type="PROSITE" id="PS51747">
    <property type="entry name" value="CYT_DCMP_DEAMINASES_2"/>
    <property type="match status" value="1"/>
</dbReference>
<dbReference type="InterPro" id="IPR004143">
    <property type="entry name" value="BPL_LPL_catalytic"/>
</dbReference>
<dbReference type="InterPro" id="IPR000544">
    <property type="entry name" value="Octanoyltransferase"/>
</dbReference>
<sequence>MRLQRCLEVWKMGLVNYLDALKLQEKLVANRKLGKIPNVLLSLQHPPTYTLGKRRTFHNLLVSESDLQSLGAELHYTERGGDITFHGPHQAILYPIISLREIGLGARKYVENLEMAMINLASLYGVQAEAGKPGQTGIWVEDRKIGAIGVRISSGITSHGLAFNINPDLSYFRHIVPCGIADKGVTSLRKEADKELPADGVIHEQLMATSTGKDSTTSPFMELALEQAKFALENLEVPVGCVIVEDGKVISSGSNRTTETRNASRHAELEAIDVLLQQWQSMGFSPLEVAEKFSKCDLYVTCEPCIMCASALSILGIRAVYYGCANDKFGGCGSILSLHVGSSDRLPSKGCGQKGFMCTGGIMVSEAVSLLRTFYDQGNPNAPKPHRPVRISQ</sequence>
<dbReference type="PROSITE" id="PS00903">
    <property type="entry name" value="CYT_DCMP_DEAMINASES_1"/>
    <property type="match status" value="1"/>
</dbReference>
<name>A0AAV7DT17_ARIFI</name>
<evidence type="ECO:0000313" key="10">
    <source>
        <dbReference type="EMBL" id="KAG9439424.1"/>
    </source>
</evidence>
<dbReference type="PANTHER" id="PTHR10993:SF15">
    <property type="entry name" value="OCTANOYLTRANSFERASE LIP2, MITOCHONDRIAL"/>
    <property type="match status" value="1"/>
</dbReference>
<evidence type="ECO:0000256" key="7">
    <source>
        <dbReference type="ARBA" id="ARBA00023315"/>
    </source>
</evidence>
<dbReference type="Gene3D" id="3.40.140.10">
    <property type="entry name" value="Cytidine Deaminase, domain 2"/>
    <property type="match status" value="1"/>
</dbReference>
<dbReference type="Pfam" id="PF21948">
    <property type="entry name" value="LplA-B_cat"/>
    <property type="match status" value="1"/>
</dbReference>
<evidence type="ECO:0000256" key="5">
    <source>
        <dbReference type="ARBA" id="ARBA00022723"/>
    </source>
</evidence>
<dbReference type="PROSITE" id="PS01313">
    <property type="entry name" value="LIPB"/>
    <property type="match status" value="1"/>
</dbReference>
<evidence type="ECO:0000256" key="1">
    <source>
        <dbReference type="ARBA" id="ARBA00004821"/>
    </source>
</evidence>
<dbReference type="CDD" id="cd16444">
    <property type="entry name" value="LipB"/>
    <property type="match status" value="1"/>
</dbReference>
<dbReference type="HAMAP" id="MF_00013">
    <property type="entry name" value="LipB"/>
    <property type="match status" value="1"/>
</dbReference>
<comment type="caution">
    <text evidence="10">The sequence shown here is derived from an EMBL/GenBank/DDBJ whole genome shotgun (WGS) entry which is preliminary data.</text>
</comment>
<dbReference type="EMBL" id="JAINDJ010000008">
    <property type="protein sequence ID" value="KAG9439424.1"/>
    <property type="molecule type" value="Genomic_DNA"/>
</dbReference>
<dbReference type="GO" id="GO:0009249">
    <property type="term" value="P:protein lipoylation"/>
    <property type="evidence" value="ECO:0007669"/>
    <property type="project" value="InterPro"/>
</dbReference>